<name>A0A927G9Y3_9MICO</name>
<organism evidence="5 6">
    <name type="scientific">Cellulosimicrobium arenosum</name>
    <dbReference type="NCBI Taxonomy" id="2708133"/>
    <lineage>
        <taxon>Bacteria</taxon>
        <taxon>Bacillati</taxon>
        <taxon>Actinomycetota</taxon>
        <taxon>Actinomycetes</taxon>
        <taxon>Micrococcales</taxon>
        <taxon>Promicromonosporaceae</taxon>
        <taxon>Cellulosimicrobium</taxon>
    </lineage>
</organism>
<dbReference type="InterPro" id="IPR013196">
    <property type="entry name" value="HTH_11"/>
</dbReference>
<dbReference type="PANTHER" id="PTHR34580">
    <property type="match status" value="1"/>
</dbReference>
<keyword evidence="6" id="KW-1185">Reference proteome</keyword>
<protein>
    <submittedName>
        <fullName evidence="5">Helix-turn-helix domain-containing protein</fullName>
    </submittedName>
</protein>
<dbReference type="RefSeq" id="WP_191828580.1">
    <property type="nucleotide sequence ID" value="NZ_JACYHB010000005.1"/>
</dbReference>
<dbReference type="PROSITE" id="PS00894">
    <property type="entry name" value="HTH_DEOR_1"/>
    <property type="match status" value="1"/>
</dbReference>
<proteinExistence type="predicted"/>
<dbReference type="GO" id="GO:0003700">
    <property type="term" value="F:DNA-binding transcription factor activity"/>
    <property type="evidence" value="ECO:0007669"/>
    <property type="project" value="InterPro"/>
</dbReference>
<dbReference type="PANTHER" id="PTHR34580:SF3">
    <property type="entry name" value="PROTEIN PAFB"/>
    <property type="match status" value="1"/>
</dbReference>
<dbReference type="PROSITE" id="PS51000">
    <property type="entry name" value="HTH_DEOR_2"/>
    <property type="match status" value="1"/>
</dbReference>
<keyword evidence="3" id="KW-0804">Transcription</keyword>
<evidence type="ECO:0000313" key="6">
    <source>
        <dbReference type="Proteomes" id="UP000610846"/>
    </source>
</evidence>
<evidence type="ECO:0000256" key="2">
    <source>
        <dbReference type="ARBA" id="ARBA00023125"/>
    </source>
</evidence>
<evidence type="ECO:0000259" key="4">
    <source>
        <dbReference type="PROSITE" id="PS51000"/>
    </source>
</evidence>
<dbReference type="EMBL" id="JACYHB010000005">
    <property type="protein sequence ID" value="MBD8078990.1"/>
    <property type="molecule type" value="Genomic_DNA"/>
</dbReference>
<evidence type="ECO:0000256" key="3">
    <source>
        <dbReference type="ARBA" id="ARBA00023163"/>
    </source>
</evidence>
<reference evidence="5" key="2">
    <citation type="submission" date="2020-09" db="EMBL/GenBank/DDBJ databases">
        <authorList>
            <person name="Yu Y."/>
        </authorList>
    </citation>
    <scope>NUCLEOTIDE SEQUENCE</scope>
    <source>
        <strain evidence="5">KCTC 49039</strain>
    </source>
</reference>
<comment type="caution">
    <text evidence="5">The sequence shown here is derived from an EMBL/GenBank/DDBJ whole genome shotgun (WGS) entry which is preliminary data.</text>
</comment>
<dbReference type="Proteomes" id="UP000610846">
    <property type="component" value="Unassembled WGS sequence"/>
</dbReference>
<dbReference type="InterPro" id="IPR001034">
    <property type="entry name" value="DeoR_HTH"/>
</dbReference>
<dbReference type="Pfam" id="PF08279">
    <property type="entry name" value="HTH_11"/>
    <property type="match status" value="1"/>
</dbReference>
<dbReference type="Gene3D" id="1.10.10.10">
    <property type="entry name" value="Winged helix-like DNA-binding domain superfamily/Winged helix DNA-binding domain"/>
    <property type="match status" value="1"/>
</dbReference>
<sequence>MLDTSVRLLRLLALLPSRPTWTGPELAGRLGVTTRTVRNDVERLRLLGYEVRSTPGATGADALRAALVSVPAGGPTVDPQVLTDVATAVRDRVGLRVEYRSHDGSTSLRAVG</sequence>
<accession>A0A927G9Y3</accession>
<feature type="domain" description="HTH deoR-type" evidence="4">
    <location>
        <begin position="4"/>
        <end position="59"/>
    </location>
</feature>
<reference evidence="5" key="1">
    <citation type="journal article" date="2018" name="Curr. Microbiol.">
        <title>Cellulosimicrobium arenosum sp. nov., Isolated from Marine Sediment Sand.</title>
        <authorList>
            <person name="Oh M."/>
            <person name="Kim J.H."/>
            <person name="Yoon J.H."/>
            <person name="Schumann P."/>
            <person name="Kim W."/>
        </authorList>
    </citation>
    <scope>NUCLEOTIDE SEQUENCE</scope>
    <source>
        <strain evidence="5">KCTC 49039</strain>
    </source>
</reference>
<dbReference type="SUPFAM" id="SSF46785">
    <property type="entry name" value="Winged helix' DNA-binding domain"/>
    <property type="match status" value="1"/>
</dbReference>
<dbReference type="GO" id="GO:0003677">
    <property type="term" value="F:DNA binding"/>
    <property type="evidence" value="ECO:0007669"/>
    <property type="project" value="UniProtKB-KW"/>
</dbReference>
<gene>
    <name evidence="5" type="ORF">IF651_07960</name>
</gene>
<dbReference type="InterPro" id="IPR036390">
    <property type="entry name" value="WH_DNA-bd_sf"/>
</dbReference>
<evidence type="ECO:0000256" key="1">
    <source>
        <dbReference type="ARBA" id="ARBA00023015"/>
    </source>
</evidence>
<evidence type="ECO:0000313" key="5">
    <source>
        <dbReference type="EMBL" id="MBD8078990.1"/>
    </source>
</evidence>
<dbReference type="AlphaFoldDB" id="A0A927G9Y3"/>
<dbReference type="InterPro" id="IPR051534">
    <property type="entry name" value="CBASS_pafABC_assoc_protein"/>
</dbReference>
<keyword evidence="1" id="KW-0805">Transcription regulation</keyword>
<dbReference type="InterPro" id="IPR036388">
    <property type="entry name" value="WH-like_DNA-bd_sf"/>
</dbReference>
<dbReference type="InterPro" id="IPR018356">
    <property type="entry name" value="Tscrpt_reg_HTH_DeoR_CS"/>
</dbReference>
<keyword evidence="2" id="KW-0238">DNA-binding</keyword>